<organism evidence="1 2">
    <name type="scientific">Gillisia limnaea (strain DSM 15749 / LMG 21470 / R-8282)</name>
    <dbReference type="NCBI Taxonomy" id="865937"/>
    <lineage>
        <taxon>Bacteria</taxon>
        <taxon>Pseudomonadati</taxon>
        <taxon>Bacteroidota</taxon>
        <taxon>Flavobacteriia</taxon>
        <taxon>Flavobacteriales</taxon>
        <taxon>Flavobacteriaceae</taxon>
        <taxon>Gillisia</taxon>
    </lineage>
</organism>
<reference evidence="2" key="1">
    <citation type="journal article" date="2012" name="Stand. Genomic Sci.">
        <title>Genome sequence of the Antarctic rhodopsins-containing flavobacterium Gillisia limnaea type strain (R-8282(T)).</title>
        <authorList>
            <person name="Riedel T."/>
            <person name="Held B."/>
            <person name="Nolan M."/>
            <person name="Lucas S."/>
            <person name="Lapidus A."/>
            <person name="Tice H."/>
            <person name="Del Rio T.G."/>
            <person name="Cheng J.F."/>
            <person name="Han C."/>
            <person name="Tapia R."/>
            <person name="Goodwin L.A."/>
            <person name="Pitluck S."/>
            <person name="Liolios K."/>
            <person name="Mavromatis K."/>
            <person name="Pagani I."/>
            <person name="Ivanova N."/>
            <person name="Mikhailova N."/>
            <person name="Pati A."/>
            <person name="Chen A."/>
            <person name="Palaniappan K."/>
            <person name="Land M."/>
            <person name="Rohde M."/>
            <person name="Tindall B.J."/>
            <person name="Detter J.C."/>
            <person name="Goker M."/>
            <person name="Bristow J."/>
            <person name="Eisen J.A."/>
            <person name="Markowitz V."/>
            <person name="Hugenholtz P."/>
            <person name="Kyrpides N.C."/>
            <person name="Klenk H.P."/>
            <person name="Woyke T."/>
        </authorList>
    </citation>
    <scope>NUCLEOTIDE SEQUENCE [LARGE SCALE GENOMIC DNA]</scope>
    <source>
        <strain evidence="2">DSM 15749 / LMG 21470 / R-8282</strain>
    </source>
</reference>
<evidence type="ECO:0000313" key="2">
    <source>
        <dbReference type="Proteomes" id="UP000003844"/>
    </source>
</evidence>
<gene>
    <name evidence="1" type="ORF">Gilli_1391</name>
</gene>
<accession>H2BXG8</accession>
<protein>
    <submittedName>
        <fullName evidence="1">Uncharacterized protein</fullName>
    </submittedName>
</protein>
<dbReference type="HOGENOM" id="CLU_1159771_0_0_10"/>
<dbReference type="EMBL" id="JH594606">
    <property type="protein sequence ID" value="EHQ02050.1"/>
    <property type="molecule type" value="Genomic_DNA"/>
</dbReference>
<dbReference type="RefSeq" id="WP_006988366.1">
    <property type="nucleotide sequence ID" value="NZ_JH594606.1"/>
</dbReference>
<dbReference type="STRING" id="865937.Gilli_1391"/>
<keyword evidence="2" id="KW-1185">Reference proteome</keyword>
<dbReference type="OrthoDB" id="1435281at2"/>
<dbReference type="Proteomes" id="UP000003844">
    <property type="component" value="Unassembled WGS sequence"/>
</dbReference>
<name>H2BXG8_GILLR</name>
<sequence>MKNRLLTSLSLMLILNSCYKEDDYSPTELSNIMNLRIDNDNQLADGLSKITAVAEFPSDFSTETNNKVTFIIAGIEKEADIRLVEIDGTNKKIAEIDFTSKSVKTSNLKAIISVLQSEISEEQNMSFRRAFCESINLSSSSLTIIPDSSFTKITLTTKLIRESGVVSIGTIANTKVVDLNGVERGILVNYSFKTDSLGIITNQFTMGNDGYEGQLYAISESLDESNNIKKDTLILYSQN</sequence>
<proteinExistence type="predicted"/>
<dbReference type="AlphaFoldDB" id="H2BXG8"/>
<evidence type="ECO:0000313" key="1">
    <source>
        <dbReference type="EMBL" id="EHQ02050.1"/>
    </source>
</evidence>